<organism evidence="2">
    <name type="scientific">Rhizophora mucronata</name>
    <name type="common">Asiatic mangrove</name>
    <dbReference type="NCBI Taxonomy" id="61149"/>
    <lineage>
        <taxon>Eukaryota</taxon>
        <taxon>Viridiplantae</taxon>
        <taxon>Streptophyta</taxon>
        <taxon>Embryophyta</taxon>
        <taxon>Tracheophyta</taxon>
        <taxon>Spermatophyta</taxon>
        <taxon>Magnoliopsida</taxon>
        <taxon>eudicotyledons</taxon>
        <taxon>Gunneridae</taxon>
        <taxon>Pentapetalae</taxon>
        <taxon>rosids</taxon>
        <taxon>fabids</taxon>
        <taxon>Malpighiales</taxon>
        <taxon>Rhizophoraceae</taxon>
        <taxon>Rhizophora</taxon>
    </lineage>
</organism>
<dbReference type="EMBL" id="GGEC01088620">
    <property type="protein sequence ID" value="MBX69104.1"/>
    <property type="molecule type" value="Transcribed_RNA"/>
</dbReference>
<dbReference type="AlphaFoldDB" id="A0A2P2QQE5"/>
<name>A0A2P2QQE5_RHIMU</name>
<feature type="transmembrane region" description="Helical" evidence="1">
    <location>
        <begin position="20"/>
        <end position="41"/>
    </location>
</feature>
<protein>
    <submittedName>
        <fullName evidence="2">Putative isoprenylcysteine alpha-carbonyl methylesterase ICMEL1 isoform X1</fullName>
    </submittedName>
</protein>
<keyword evidence="1" id="KW-0472">Membrane</keyword>
<evidence type="ECO:0000313" key="2">
    <source>
        <dbReference type="EMBL" id="MBX69104.1"/>
    </source>
</evidence>
<keyword evidence="1" id="KW-0812">Transmembrane</keyword>
<proteinExistence type="predicted"/>
<sequence length="44" mass="4581">MGMMVSISRVEEANSLAAGSSATIFFIIAIVGVGDWLLLAIGRI</sequence>
<reference evidence="2" key="1">
    <citation type="submission" date="2018-02" db="EMBL/GenBank/DDBJ databases">
        <title>Rhizophora mucronata_Transcriptome.</title>
        <authorList>
            <person name="Meera S.P."/>
            <person name="Sreeshan A."/>
            <person name="Augustine A."/>
        </authorList>
    </citation>
    <scope>NUCLEOTIDE SEQUENCE</scope>
    <source>
        <tissue evidence="2">Leaf</tissue>
    </source>
</reference>
<keyword evidence="1" id="KW-1133">Transmembrane helix</keyword>
<accession>A0A2P2QQE5</accession>
<evidence type="ECO:0000256" key="1">
    <source>
        <dbReference type="SAM" id="Phobius"/>
    </source>
</evidence>